<dbReference type="InterPro" id="IPR007936">
    <property type="entry name" value="VapE-like_dom"/>
</dbReference>
<dbReference type="Pfam" id="PF05272">
    <property type="entry name" value="VapE-like_dom"/>
    <property type="match status" value="1"/>
</dbReference>
<dbReference type="RefSeq" id="WP_245521105.1">
    <property type="nucleotide sequence ID" value="NZ_SMBI01000001.1"/>
</dbReference>
<dbReference type="PANTHER" id="PTHR34985">
    <property type="entry name" value="SLR0554 PROTEIN"/>
    <property type="match status" value="1"/>
</dbReference>
<dbReference type="SUPFAM" id="SSF52540">
    <property type="entry name" value="P-loop containing nucleoside triphosphate hydrolases"/>
    <property type="match status" value="1"/>
</dbReference>
<evidence type="ECO:0000313" key="4">
    <source>
        <dbReference type="Proteomes" id="UP000295021"/>
    </source>
</evidence>
<dbReference type="InterPro" id="IPR027417">
    <property type="entry name" value="P-loop_NTPase"/>
</dbReference>
<dbReference type="PANTHER" id="PTHR34985:SF1">
    <property type="entry name" value="SLR0554 PROTEIN"/>
    <property type="match status" value="1"/>
</dbReference>
<evidence type="ECO:0000259" key="2">
    <source>
        <dbReference type="Pfam" id="PF05272"/>
    </source>
</evidence>
<gene>
    <name evidence="3" type="ORF">EV131_101414</name>
</gene>
<evidence type="ECO:0000256" key="1">
    <source>
        <dbReference type="SAM" id="MobiDB-lite"/>
    </source>
</evidence>
<feature type="region of interest" description="Disordered" evidence="1">
    <location>
        <begin position="27"/>
        <end position="49"/>
    </location>
</feature>
<comment type="caution">
    <text evidence="3">The sequence shown here is derived from an EMBL/GenBank/DDBJ whole genome shotgun (WGS) entry which is preliminary data.</text>
</comment>
<evidence type="ECO:0000313" key="3">
    <source>
        <dbReference type="EMBL" id="TCU29928.1"/>
    </source>
</evidence>
<name>A0AAX2QUN1_9HYPH</name>
<dbReference type="EMBL" id="SMBI01000001">
    <property type="protein sequence ID" value="TCU29928.1"/>
    <property type="molecule type" value="Genomic_DNA"/>
</dbReference>
<reference evidence="3 4" key="1">
    <citation type="submission" date="2019-03" db="EMBL/GenBank/DDBJ databases">
        <title>Genomic Encyclopedia of Type Strains, Phase IV (KMG-V): Genome sequencing to study the core and pangenomes of soil and plant-associated prokaryotes.</title>
        <authorList>
            <person name="Whitman W."/>
        </authorList>
    </citation>
    <scope>NUCLEOTIDE SEQUENCE [LARGE SCALE GENOMIC DNA]</scope>
    <source>
        <strain evidence="3 4">FB403</strain>
    </source>
</reference>
<sequence length="440" mass="49314">MAEEIEMSEAEVGQAIQRWQDRIGRKRNDTAVVRAGPEDSTEFSRDSNPKGYAPSLANARLAIQKLGVVFRLDTFRQRIVTEGWPKELGETSEKIELVVRKLVIERFEFDPEPKHTRDAIELIAMENAFDPVTDYLDGLNWDGVPRLDFWLRNYIGAVDDEYTSAVGRAVLTGAVRRARHPGSKFDGVMVLEGRQGGGKSTALKILAGGEEFFSDEIAADVPYKEQQELLQGKWIVELPELVGLSNTQIGRLKQFISKTRDRGRPAFARSVVELPRRCILIGTTNDAQYLRDTTGNRRFWPVEVGEIDLDALGRDRDQLWAEAAAAERLMPLDAPITLPKELWAEAARRQADRVTGDPWADVLLPGLPRIAKQVGNELRVMTPDIFDRLLGMDMRATSKRESGRLAECMRVLGWSGPKNVRIDGEQGKGYVTEVDMAPDG</sequence>
<protein>
    <submittedName>
        <fullName evidence="3">Virulence-associated protein E</fullName>
    </submittedName>
</protein>
<dbReference type="Proteomes" id="UP000295021">
    <property type="component" value="Unassembled WGS sequence"/>
</dbReference>
<proteinExistence type="predicted"/>
<organism evidence="3 4">
    <name type="scientific">Rhizobium laguerreae</name>
    <dbReference type="NCBI Taxonomy" id="1076926"/>
    <lineage>
        <taxon>Bacteria</taxon>
        <taxon>Pseudomonadati</taxon>
        <taxon>Pseudomonadota</taxon>
        <taxon>Alphaproteobacteria</taxon>
        <taxon>Hyphomicrobiales</taxon>
        <taxon>Rhizobiaceae</taxon>
        <taxon>Rhizobium/Agrobacterium group</taxon>
        <taxon>Rhizobium</taxon>
    </lineage>
</organism>
<accession>A0AAX2QUN1</accession>
<feature type="domain" description="Virulence-associated protein E-like" evidence="2">
    <location>
        <begin position="136"/>
        <end position="326"/>
    </location>
</feature>
<dbReference type="AlphaFoldDB" id="A0AAX2QUN1"/>